<dbReference type="InterPro" id="IPR002104">
    <property type="entry name" value="Integrase_catalytic"/>
</dbReference>
<comment type="function">
    <text evidence="1">Site-specific tyrosine recombinase, which acts by catalyzing the cutting and rejoining of the recombining DNA molecules.</text>
</comment>
<dbReference type="NCBIfam" id="NF001399">
    <property type="entry name" value="PRK00283.1"/>
    <property type="match status" value="1"/>
</dbReference>
<dbReference type="InterPro" id="IPR010998">
    <property type="entry name" value="Integrase_recombinase_N"/>
</dbReference>
<reference evidence="9 10" key="1">
    <citation type="submission" date="2017-02" db="EMBL/GenBank/DDBJ databases">
        <authorList>
            <person name="Peterson S.W."/>
        </authorList>
    </citation>
    <scope>NUCLEOTIDE SEQUENCE [LARGE SCALE GENOMIC DNA]</scope>
    <source>
        <strain evidence="9 10">DSM 15102</strain>
    </source>
</reference>
<dbReference type="PANTHER" id="PTHR30349:SF81">
    <property type="entry name" value="TYROSINE RECOMBINASE XERC"/>
    <property type="match status" value="1"/>
</dbReference>
<dbReference type="Pfam" id="PF02899">
    <property type="entry name" value="Phage_int_SAM_1"/>
    <property type="match status" value="1"/>
</dbReference>
<dbReference type="GO" id="GO:0003677">
    <property type="term" value="F:DNA binding"/>
    <property type="evidence" value="ECO:0007669"/>
    <property type="project" value="UniProtKB-UniRule"/>
</dbReference>
<feature type="domain" description="Core-binding (CB)" evidence="8">
    <location>
        <begin position="1"/>
        <end position="87"/>
    </location>
</feature>
<evidence type="ECO:0000259" key="7">
    <source>
        <dbReference type="PROSITE" id="PS51898"/>
    </source>
</evidence>
<proteinExistence type="inferred from homology"/>
<dbReference type="Gene3D" id="1.10.443.10">
    <property type="entry name" value="Intergrase catalytic core"/>
    <property type="match status" value="1"/>
</dbReference>
<dbReference type="InterPro" id="IPR004107">
    <property type="entry name" value="Integrase_SAM-like_N"/>
</dbReference>
<dbReference type="InterPro" id="IPR013762">
    <property type="entry name" value="Integrase-like_cat_sf"/>
</dbReference>
<accession>A0A1T4JUA1</accession>
<dbReference type="PANTHER" id="PTHR30349">
    <property type="entry name" value="PHAGE INTEGRASE-RELATED"/>
    <property type="match status" value="1"/>
</dbReference>
<dbReference type="AlphaFoldDB" id="A0A1T4JUA1"/>
<dbReference type="InterPro" id="IPR050090">
    <property type="entry name" value="Tyrosine_recombinase_XerCD"/>
</dbReference>
<keyword evidence="3" id="KW-0229">DNA integration</keyword>
<evidence type="ECO:0000256" key="2">
    <source>
        <dbReference type="ARBA" id="ARBA00008857"/>
    </source>
</evidence>
<keyword evidence="5" id="KW-0233">DNA recombination</keyword>
<feature type="domain" description="Tyr recombinase" evidence="7">
    <location>
        <begin position="108"/>
        <end position="291"/>
    </location>
</feature>
<dbReference type="Pfam" id="PF00589">
    <property type="entry name" value="Phage_integrase"/>
    <property type="match status" value="1"/>
</dbReference>
<dbReference type="Proteomes" id="UP000196365">
    <property type="component" value="Unassembled WGS sequence"/>
</dbReference>
<keyword evidence="4 6" id="KW-0238">DNA-binding</keyword>
<dbReference type="PROSITE" id="PS51900">
    <property type="entry name" value="CB"/>
    <property type="match status" value="1"/>
</dbReference>
<dbReference type="GO" id="GO:0006310">
    <property type="term" value="P:DNA recombination"/>
    <property type="evidence" value="ECO:0007669"/>
    <property type="project" value="UniProtKB-KW"/>
</dbReference>
<dbReference type="SUPFAM" id="SSF56349">
    <property type="entry name" value="DNA breaking-rejoining enzymes"/>
    <property type="match status" value="1"/>
</dbReference>
<evidence type="ECO:0000259" key="8">
    <source>
        <dbReference type="PROSITE" id="PS51900"/>
    </source>
</evidence>
<dbReference type="EMBL" id="FUWV01000001">
    <property type="protein sequence ID" value="SJZ33719.1"/>
    <property type="molecule type" value="Genomic_DNA"/>
</dbReference>
<evidence type="ECO:0000256" key="1">
    <source>
        <dbReference type="ARBA" id="ARBA00003283"/>
    </source>
</evidence>
<dbReference type="InterPro" id="IPR044068">
    <property type="entry name" value="CB"/>
</dbReference>
<evidence type="ECO:0000256" key="4">
    <source>
        <dbReference type="ARBA" id="ARBA00023125"/>
    </source>
</evidence>
<evidence type="ECO:0000256" key="5">
    <source>
        <dbReference type="ARBA" id="ARBA00023172"/>
    </source>
</evidence>
<protein>
    <submittedName>
        <fullName evidence="9">Integrase/recombinase XerD</fullName>
    </submittedName>
</protein>
<name>A0A1T4JUA1_9FIRM</name>
<gene>
    <name evidence="9" type="ORF">SAMN02745973_00097</name>
</gene>
<comment type="similarity">
    <text evidence="2">Belongs to the 'phage' integrase family.</text>
</comment>
<dbReference type="PROSITE" id="PS51898">
    <property type="entry name" value="TYR_RECOMBINASE"/>
    <property type="match status" value="1"/>
</dbReference>
<dbReference type="Gene3D" id="1.10.150.130">
    <property type="match status" value="1"/>
</dbReference>
<dbReference type="RefSeq" id="WP_242960156.1">
    <property type="nucleotide sequence ID" value="NZ_FUWV01000001.1"/>
</dbReference>
<sequence>MDYNSYLEIYKIYLLEEKHSSIHTVESYIRDVKQFLKFCNNQNINVLNGISTTHIISYLLFLQKKGRATSTISRNLASLRSLFQFLFDHGYIDVNPTINLQTPKIEKKIPQTLSIYEMKTLLEMPDIHTKKGIRDKAILEVLYATGLKVTELLGLKIQDVNLTQGNIIYNCENNKRVLPIGRMAIQFLDNYINHCRDKIVLDKAQDILFVNMQGKEMTRQGLWKIIKYYAKKANINKSITPHMIRHSCALHLIQNGADLCSIQELLGHSDISSTQMYLRATDNQDLKDVYKKTHPRA</sequence>
<evidence type="ECO:0000313" key="9">
    <source>
        <dbReference type="EMBL" id="SJZ33719.1"/>
    </source>
</evidence>
<evidence type="ECO:0000256" key="6">
    <source>
        <dbReference type="PROSITE-ProRule" id="PRU01248"/>
    </source>
</evidence>
<dbReference type="InterPro" id="IPR011010">
    <property type="entry name" value="DNA_brk_join_enz"/>
</dbReference>
<organism evidence="9 10">
    <name type="scientific">Garciella nitratireducens DSM 15102</name>
    <dbReference type="NCBI Taxonomy" id="1121911"/>
    <lineage>
        <taxon>Bacteria</taxon>
        <taxon>Bacillati</taxon>
        <taxon>Bacillota</taxon>
        <taxon>Clostridia</taxon>
        <taxon>Eubacteriales</taxon>
        <taxon>Eubacteriaceae</taxon>
        <taxon>Garciella</taxon>
    </lineage>
</organism>
<dbReference type="CDD" id="cd00798">
    <property type="entry name" value="INT_XerDC_C"/>
    <property type="match status" value="1"/>
</dbReference>
<evidence type="ECO:0000256" key="3">
    <source>
        <dbReference type="ARBA" id="ARBA00022908"/>
    </source>
</evidence>
<keyword evidence="10" id="KW-1185">Reference proteome</keyword>
<dbReference type="GO" id="GO:0015074">
    <property type="term" value="P:DNA integration"/>
    <property type="evidence" value="ECO:0007669"/>
    <property type="project" value="UniProtKB-KW"/>
</dbReference>
<evidence type="ECO:0000313" key="10">
    <source>
        <dbReference type="Proteomes" id="UP000196365"/>
    </source>
</evidence>